<accession>A0ABQ2C2T1</accession>
<evidence type="ECO:0000256" key="3">
    <source>
        <dbReference type="ARBA" id="ARBA00023163"/>
    </source>
</evidence>
<keyword evidence="1" id="KW-0805">Transcription regulation</keyword>
<dbReference type="PANTHER" id="PTHR42756:SF1">
    <property type="entry name" value="TRANSCRIPTIONAL REPRESSOR OF EMRAB OPERON"/>
    <property type="match status" value="1"/>
</dbReference>
<dbReference type="SUPFAM" id="SSF46785">
    <property type="entry name" value="Winged helix' DNA-binding domain"/>
    <property type="match status" value="1"/>
</dbReference>
<dbReference type="PANTHER" id="PTHR42756">
    <property type="entry name" value="TRANSCRIPTIONAL REGULATOR, MARR"/>
    <property type="match status" value="1"/>
</dbReference>
<dbReference type="RefSeq" id="WP_188357594.1">
    <property type="nucleotide sequence ID" value="NZ_BMDS01000001.1"/>
</dbReference>
<dbReference type="Gene3D" id="1.10.10.10">
    <property type="entry name" value="Winged helix-like DNA-binding domain superfamily/Winged helix DNA-binding domain"/>
    <property type="match status" value="1"/>
</dbReference>
<name>A0ABQ2C2T1_9LACO</name>
<dbReference type="InterPro" id="IPR000835">
    <property type="entry name" value="HTH_MarR-typ"/>
</dbReference>
<comment type="caution">
    <text evidence="5">The sequence shown here is derived from an EMBL/GenBank/DDBJ whole genome shotgun (WGS) entry which is preliminary data.</text>
</comment>
<evidence type="ECO:0000259" key="4">
    <source>
        <dbReference type="PROSITE" id="PS50995"/>
    </source>
</evidence>
<sequence>MKSTELLTQDYIGPQIKTLSILIEKKMNAQLVANGINLTGTQISILAFLYDHQKTVTQKEIELKFKISHPTVRGIIRRLVALNLVETTTSDQDRRQIILMLSTQGQQFMKENLKIIRDPAKKMESRLRDNIKKSDYDTFQQVLHQMINNLQ</sequence>
<evidence type="ECO:0000256" key="1">
    <source>
        <dbReference type="ARBA" id="ARBA00023015"/>
    </source>
</evidence>
<dbReference type="Pfam" id="PF12802">
    <property type="entry name" value="MarR_2"/>
    <property type="match status" value="1"/>
</dbReference>
<keyword evidence="6" id="KW-1185">Reference proteome</keyword>
<evidence type="ECO:0000313" key="5">
    <source>
        <dbReference type="EMBL" id="GGI62320.1"/>
    </source>
</evidence>
<proteinExistence type="predicted"/>
<protein>
    <recommendedName>
        <fullName evidence="4">HTH marR-type domain-containing protein</fullName>
    </recommendedName>
</protein>
<gene>
    <name evidence="5" type="ORF">GCM10011459_01540</name>
</gene>
<dbReference type="SMART" id="SM00347">
    <property type="entry name" value="HTH_MARR"/>
    <property type="match status" value="1"/>
</dbReference>
<organism evidence="5 6">
    <name type="scientific">Limosilactobacillus caviae</name>
    <dbReference type="NCBI Taxonomy" id="1769424"/>
    <lineage>
        <taxon>Bacteria</taxon>
        <taxon>Bacillati</taxon>
        <taxon>Bacillota</taxon>
        <taxon>Bacilli</taxon>
        <taxon>Lactobacillales</taxon>
        <taxon>Lactobacillaceae</taxon>
        <taxon>Limosilactobacillus</taxon>
    </lineage>
</organism>
<keyword evidence="3" id="KW-0804">Transcription</keyword>
<evidence type="ECO:0000313" key="6">
    <source>
        <dbReference type="Proteomes" id="UP000603295"/>
    </source>
</evidence>
<evidence type="ECO:0000256" key="2">
    <source>
        <dbReference type="ARBA" id="ARBA00023125"/>
    </source>
</evidence>
<dbReference type="InterPro" id="IPR036390">
    <property type="entry name" value="WH_DNA-bd_sf"/>
</dbReference>
<dbReference type="EMBL" id="BMDS01000001">
    <property type="protein sequence ID" value="GGI62320.1"/>
    <property type="molecule type" value="Genomic_DNA"/>
</dbReference>
<reference evidence="6" key="1">
    <citation type="journal article" date="2019" name="Int. J. Syst. Evol. Microbiol.">
        <title>The Global Catalogue of Microorganisms (GCM) 10K type strain sequencing project: providing services to taxonomists for standard genome sequencing and annotation.</title>
        <authorList>
            <consortium name="The Broad Institute Genomics Platform"/>
            <consortium name="The Broad Institute Genome Sequencing Center for Infectious Disease"/>
            <person name="Wu L."/>
            <person name="Ma J."/>
        </authorList>
    </citation>
    <scope>NUCLEOTIDE SEQUENCE [LARGE SCALE GENOMIC DNA]</scope>
    <source>
        <strain evidence="6">CCM 8609</strain>
    </source>
</reference>
<dbReference type="Proteomes" id="UP000603295">
    <property type="component" value="Unassembled WGS sequence"/>
</dbReference>
<dbReference type="InterPro" id="IPR036388">
    <property type="entry name" value="WH-like_DNA-bd_sf"/>
</dbReference>
<feature type="domain" description="HTH marR-type" evidence="4">
    <location>
        <begin position="1"/>
        <end position="148"/>
    </location>
</feature>
<dbReference type="PROSITE" id="PS50995">
    <property type="entry name" value="HTH_MARR_2"/>
    <property type="match status" value="1"/>
</dbReference>
<keyword evidence="2" id="KW-0238">DNA-binding</keyword>